<dbReference type="HOGENOM" id="CLU_007283_0_0_1"/>
<keyword evidence="1 2" id="KW-0175">Coiled coil</keyword>
<reference evidence="5" key="2">
    <citation type="submission" date="2015-01" db="EMBL/GenBank/DDBJ databases">
        <title>Evolutionary Origins and Diversification of the Mycorrhizal Mutualists.</title>
        <authorList>
            <consortium name="DOE Joint Genome Institute"/>
            <consortium name="Mycorrhizal Genomics Consortium"/>
            <person name="Kohler A."/>
            <person name="Kuo A."/>
            <person name="Nagy L.G."/>
            <person name="Floudas D."/>
            <person name="Copeland A."/>
            <person name="Barry K.W."/>
            <person name="Cichocki N."/>
            <person name="Veneault-Fourrey C."/>
            <person name="LaButti K."/>
            <person name="Lindquist E.A."/>
            <person name="Lipzen A."/>
            <person name="Lundell T."/>
            <person name="Morin E."/>
            <person name="Murat C."/>
            <person name="Riley R."/>
            <person name="Ohm R."/>
            <person name="Sun H."/>
            <person name="Tunlid A."/>
            <person name="Henrissat B."/>
            <person name="Grigoriev I.V."/>
            <person name="Hibbett D.S."/>
            <person name="Martin F."/>
        </authorList>
    </citation>
    <scope>NUCLEOTIDE SEQUENCE [LARGE SCALE GENOMIC DNA]</scope>
    <source>
        <strain evidence="5">h7</strain>
    </source>
</reference>
<accession>A0A0C3BVM5</accession>
<organism evidence="4 5">
    <name type="scientific">Hebeloma cylindrosporum</name>
    <dbReference type="NCBI Taxonomy" id="76867"/>
    <lineage>
        <taxon>Eukaryota</taxon>
        <taxon>Fungi</taxon>
        <taxon>Dikarya</taxon>
        <taxon>Basidiomycota</taxon>
        <taxon>Agaricomycotina</taxon>
        <taxon>Agaricomycetes</taxon>
        <taxon>Agaricomycetidae</taxon>
        <taxon>Agaricales</taxon>
        <taxon>Agaricineae</taxon>
        <taxon>Hymenogastraceae</taxon>
        <taxon>Hebeloma</taxon>
    </lineage>
</organism>
<feature type="region of interest" description="Disordered" evidence="3">
    <location>
        <begin position="600"/>
        <end position="624"/>
    </location>
</feature>
<proteinExistence type="predicted"/>
<dbReference type="OrthoDB" id="432685at2759"/>
<dbReference type="EMBL" id="KN831782">
    <property type="protein sequence ID" value="KIM40660.1"/>
    <property type="molecule type" value="Genomic_DNA"/>
</dbReference>
<feature type="compositionally biased region" description="Low complexity" evidence="3">
    <location>
        <begin position="153"/>
        <end position="166"/>
    </location>
</feature>
<evidence type="ECO:0000256" key="2">
    <source>
        <dbReference type="SAM" id="Coils"/>
    </source>
</evidence>
<feature type="coiled-coil region" evidence="2">
    <location>
        <begin position="502"/>
        <end position="553"/>
    </location>
</feature>
<feature type="region of interest" description="Disordered" evidence="3">
    <location>
        <begin position="132"/>
        <end position="323"/>
    </location>
</feature>
<dbReference type="AlphaFoldDB" id="A0A0C3BVM5"/>
<feature type="compositionally biased region" description="Low complexity" evidence="3">
    <location>
        <begin position="233"/>
        <end position="251"/>
    </location>
</feature>
<dbReference type="STRING" id="686832.A0A0C3BVM5"/>
<evidence type="ECO:0000256" key="1">
    <source>
        <dbReference type="ARBA" id="ARBA00023054"/>
    </source>
</evidence>
<feature type="coiled-coil region" evidence="2">
    <location>
        <begin position="372"/>
        <end position="466"/>
    </location>
</feature>
<feature type="compositionally biased region" description="Polar residues" evidence="3">
    <location>
        <begin position="281"/>
        <end position="292"/>
    </location>
</feature>
<dbReference type="Proteomes" id="UP000053424">
    <property type="component" value="Unassembled WGS sequence"/>
</dbReference>
<feature type="compositionally biased region" description="Acidic residues" evidence="3">
    <location>
        <begin position="613"/>
        <end position="624"/>
    </location>
</feature>
<name>A0A0C3BVM5_HEBCY</name>
<feature type="compositionally biased region" description="Polar residues" evidence="3">
    <location>
        <begin position="252"/>
        <end position="262"/>
    </location>
</feature>
<dbReference type="PANTHER" id="PTHR32083">
    <property type="entry name" value="CILIA AND FLAGELLA-ASSOCIATED PROTEIN 58-RELATED"/>
    <property type="match status" value="1"/>
</dbReference>
<keyword evidence="5" id="KW-1185">Reference proteome</keyword>
<evidence type="ECO:0000256" key="3">
    <source>
        <dbReference type="SAM" id="MobiDB-lite"/>
    </source>
</evidence>
<reference evidence="4 5" key="1">
    <citation type="submission" date="2014-04" db="EMBL/GenBank/DDBJ databases">
        <authorList>
            <consortium name="DOE Joint Genome Institute"/>
            <person name="Kuo A."/>
            <person name="Gay G."/>
            <person name="Dore J."/>
            <person name="Kohler A."/>
            <person name="Nagy L.G."/>
            <person name="Floudas D."/>
            <person name="Copeland A."/>
            <person name="Barry K.W."/>
            <person name="Cichocki N."/>
            <person name="Veneault-Fourrey C."/>
            <person name="LaButti K."/>
            <person name="Lindquist E.A."/>
            <person name="Lipzen A."/>
            <person name="Lundell T."/>
            <person name="Morin E."/>
            <person name="Murat C."/>
            <person name="Sun H."/>
            <person name="Tunlid A."/>
            <person name="Henrissat B."/>
            <person name="Grigoriev I.V."/>
            <person name="Hibbett D.S."/>
            <person name="Martin F."/>
            <person name="Nordberg H.P."/>
            <person name="Cantor M.N."/>
            <person name="Hua S.X."/>
        </authorList>
    </citation>
    <scope>NUCLEOTIDE SEQUENCE [LARGE SCALE GENOMIC DNA]</scope>
    <source>
        <strain evidence="5">h7</strain>
    </source>
</reference>
<feature type="compositionally biased region" description="Basic and acidic residues" evidence="3">
    <location>
        <begin position="220"/>
        <end position="230"/>
    </location>
</feature>
<gene>
    <name evidence="4" type="ORF">M413DRAFT_28449</name>
</gene>
<evidence type="ECO:0000313" key="4">
    <source>
        <dbReference type="EMBL" id="KIM40660.1"/>
    </source>
</evidence>
<protein>
    <submittedName>
        <fullName evidence="4">Uncharacterized protein</fullName>
    </submittedName>
</protein>
<evidence type="ECO:0000313" key="5">
    <source>
        <dbReference type="Proteomes" id="UP000053424"/>
    </source>
</evidence>
<sequence length="984" mass="107804">MFEFGTLRNSNSCNTVPHITTHNGELVVPSVLLLIAHIFEQSIYGRNRQSIADIETELYSIFQKRSDSHVNDSGEPVIPASALVEVLDAFTDVYDGVPVLSPEEVTMLQALLDSNPGLEVTPPMLLQFIAQKTKASPPRSPTEEEEESRGAYGSHSRSSSNESNGSAYYHGSQSRPPSRGPMTPSAIKSPLDSERRQRSTPLHTAPPSTWGKRPLPAGRRKSDAGSRSDSENGPSSGGWSRRSGSRSRAPSNPTSPSTSFAPGSSPPDYAPSYSRPHSRARSQPQNNYNNSFDMGYSSPDDGNNYTVKRPMSRYGHKQNDSFDFENSISTLPMPRQNSDSDEEDIVAGLVLDRHGDRSTASSTVSMEIHDRLDALTRANEELIRKKMEAEQALQNKLAEHDMELDENQQRLEELRSELNSSNREEKELRAKDSRNMAQIAALEAEMAKVQKLLDAAKATYSSLQKQYNEQCQASEKYRDDLRKREDAIRTLREAAALHEIETHKWQREHDSYEDRINQLEVELSSALEAHTHLDEQKQENLLLKETIDRMRFEMDEMRNAASSNIVGGSSGHSSAANTMSKSLGAELAGKMNWDMDGEGEGDSGEIMSPETTVVDEDETEVEEDEDVIQTIITKRKKKVASRATVIHSTRNAFEELKDYSDSSTQYDPALFAVNHGMQTEPERKPLKASFSIQTDAIPEPKALPAPPPRITVEMDIQTDPTEEQEQFESMASSSSTIVPATLRPGNSKELGSDPHVHLDEPPAYNQVTEADQEEREWRVAAETLKKWHNGVKIPFEPVKGGVSEEAVEEWNALKQELGVGCLVIDKIVNASAERAASSNGSSSSISGASSSAVAAGAAKDGLKARRGGRFYNIYNTYVYGGDKSPPSAISAPPPAPFTTSGLAGQALMVVGASALVILAVTPYMVPHYSAIPGGPTYYDRAAWNSFNSMHATGEGFAPDGTAAVWNFLGRVGGGAARIARGWPT</sequence>